<dbReference type="Proteomes" id="UP000887540">
    <property type="component" value="Unplaced"/>
</dbReference>
<dbReference type="GO" id="GO:0016491">
    <property type="term" value="F:oxidoreductase activity"/>
    <property type="evidence" value="ECO:0007669"/>
    <property type="project" value="UniProtKB-KW"/>
</dbReference>
<dbReference type="AlphaFoldDB" id="A0A914D8M0"/>
<keyword evidence="1" id="KW-0521">NADP</keyword>
<evidence type="ECO:0000256" key="2">
    <source>
        <dbReference type="ARBA" id="ARBA00023002"/>
    </source>
</evidence>
<dbReference type="InterPro" id="IPR036291">
    <property type="entry name" value="NAD(P)-bd_dom_sf"/>
</dbReference>
<keyword evidence="3" id="KW-1185">Reference proteome</keyword>
<dbReference type="PANTHER" id="PTHR43544">
    <property type="entry name" value="SHORT-CHAIN DEHYDROGENASE/REDUCTASE"/>
    <property type="match status" value="1"/>
</dbReference>
<dbReference type="PANTHER" id="PTHR43544:SF7">
    <property type="entry name" value="NADB-LER2"/>
    <property type="match status" value="1"/>
</dbReference>
<keyword evidence="2" id="KW-0560">Oxidoreductase</keyword>
<evidence type="ECO:0000313" key="4">
    <source>
        <dbReference type="WBParaSite" id="ACRNAN_scaffold19857.g15594.t1"/>
    </source>
</evidence>
<proteinExistence type="predicted"/>
<protein>
    <submittedName>
        <fullName evidence="4">Uncharacterized protein</fullName>
    </submittedName>
</protein>
<organism evidence="3 4">
    <name type="scientific">Acrobeloides nanus</name>
    <dbReference type="NCBI Taxonomy" id="290746"/>
    <lineage>
        <taxon>Eukaryota</taxon>
        <taxon>Metazoa</taxon>
        <taxon>Ecdysozoa</taxon>
        <taxon>Nematoda</taxon>
        <taxon>Chromadorea</taxon>
        <taxon>Rhabditida</taxon>
        <taxon>Tylenchina</taxon>
        <taxon>Cephalobomorpha</taxon>
        <taxon>Cephaloboidea</taxon>
        <taxon>Cephalobidae</taxon>
        <taxon>Acrobeloides</taxon>
    </lineage>
</organism>
<dbReference type="SUPFAM" id="SSF51735">
    <property type="entry name" value="NAD(P)-binding Rossmann-fold domains"/>
    <property type="match status" value="1"/>
</dbReference>
<dbReference type="InterPro" id="IPR051468">
    <property type="entry name" value="Fungal_SecMetab_SDRs"/>
</dbReference>
<dbReference type="Gene3D" id="3.40.50.720">
    <property type="entry name" value="NAD(P)-binding Rossmann-like Domain"/>
    <property type="match status" value="1"/>
</dbReference>
<evidence type="ECO:0000313" key="3">
    <source>
        <dbReference type="Proteomes" id="UP000887540"/>
    </source>
</evidence>
<dbReference type="PRINTS" id="PR00081">
    <property type="entry name" value="GDHRDH"/>
</dbReference>
<sequence>MAIRNVLVTGCDYGLGLEFVKVLCKDENLRVDDDESIESVKNLIESQIGSEGLDLLINNAGINQNDGWVPGKGWVNLNRAHMLKHLNVNTLGPVMLTHAN</sequence>
<evidence type="ECO:0000256" key="1">
    <source>
        <dbReference type="ARBA" id="ARBA00022857"/>
    </source>
</evidence>
<reference evidence="4" key="1">
    <citation type="submission" date="2022-11" db="UniProtKB">
        <authorList>
            <consortium name="WormBaseParasite"/>
        </authorList>
    </citation>
    <scope>IDENTIFICATION</scope>
</reference>
<dbReference type="GO" id="GO:0005737">
    <property type="term" value="C:cytoplasm"/>
    <property type="evidence" value="ECO:0007669"/>
    <property type="project" value="TreeGrafter"/>
</dbReference>
<accession>A0A914D8M0</accession>
<name>A0A914D8M0_9BILA</name>
<dbReference type="InterPro" id="IPR002347">
    <property type="entry name" value="SDR_fam"/>
</dbReference>
<dbReference type="WBParaSite" id="ACRNAN_scaffold19857.g15594.t1">
    <property type="protein sequence ID" value="ACRNAN_scaffold19857.g15594.t1"/>
    <property type="gene ID" value="ACRNAN_scaffold19857.g15594"/>
</dbReference>